<dbReference type="AlphaFoldDB" id="A0A934SSU0"/>
<name>A0A934SSU0_9BURK</name>
<dbReference type="EMBL" id="JAEPBG010000006">
    <property type="protein sequence ID" value="MBK4736126.1"/>
    <property type="molecule type" value="Genomic_DNA"/>
</dbReference>
<reference evidence="1" key="1">
    <citation type="submission" date="2021-01" db="EMBL/GenBank/DDBJ databases">
        <title>Genome sequence of strain Noviherbaspirillum sp. DKR-6.</title>
        <authorList>
            <person name="Chaudhary D.K."/>
        </authorList>
    </citation>
    <scope>NUCLEOTIDE SEQUENCE</scope>
    <source>
        <strain evidence="1">DKR-6</strain>
    </source>
</reference>
<proteinExistence type="predicted"/>
<organism evidence="1 2">
    <name type="scientific">Noviherbaspirillum pedocola</name>
    <dbReference type="NCBI Taxonomy" id="2801341"/>
    <lineage>
        <taxon>Bacteria</taxon>
        <taxon>Pseudomonadati</taxon>
        <taxon>Pseudomonadota</taxon>
        <taxon>Betaproteobacteria</taxon>
        <taxon>Burkholderiales</taxon>
        <taxon>Oxalobacteraceae</taxon>
        <taxon>Noviherbaspirillum</taxon>
    </lineage>
</organism>
<dbReference type="RefSeq" id="WP_200593261.1">
    <property type="nucleotide sequence ID" value="NZ_JAEPBG010000006.1"/>
</dbReference>
<sequence length="79" mass="8591">MATIPAHARFQCRWPVGYGDAQPADVDPAFFCDDNGYSDEDIVDIAALRVGETHTIVGAVHERHTITRLPDAIPTAASR</sequence>
<gene>
    <name evidence="1" type="ORF">JJB74_16000</name>
</gene>
<comment type="caution">
    <text evidence="1">The sequence shown here is derived from an EMBL/GenBank/DDBJ whole genome shotgun (WGS) entry which is preliminary data.</text>
</comment>
<accession>A0A934SSU0</accession>
<protein>
    <submittedName>
        <fullName evidence="1">Uncharacterized protein</fullName>
    </submittedName>
</protein>
<dbReference type="Proteomes" id="UP000622890">
    <property type="component" value="Unassembled WGS sequence"/>
</dbReference>
<evidence type="ECO:0000313" key="1">
    <source>
        <dbReference type="EMBL" id="MBK4736126.1"/>
    </source>
</evidence>
<evidence type="ECO:0000313" key="2">
    <source>
        <dbReference type="Proteomes" id="UP000622890"/>
    </source>
</evidence>
<keyword evidence="2" id="KW-1185">Reference proteome</keyword>